<proteinExistence type="predicted"/>
<accession>A0A8D0A879</accession>
<sequence length="119" mass="13231">NRRIRWTNPISFFKKELKLCEIQCSQCCCTQQGSPNDETGNMLSAPPTPKEKQNQNLTACVLAPSCGTSNFPLLFLQVHVGGEDYIHLIIFRGLPCNGGKVSLTNVKDHQTKISPLQPF</sequence>
<dbReference type="Proteomes" id="UP000694568">
    <property type="component" value="Unplaced"/>
</dbReference>
<reference evidence="1" key="2">
    <citation type="submission" date="2025-09" db="UniProtKB">
        <authorList>
            <consortium name="Ensembl"/>
        </authorList>
    </citation>
    <scope>IDENTIFICATION</scope>
</reference>
<dbReference type="Gene3D" id="3.10.450.10">
    <property type="match status" value="1"/>
</dbReference>
<evidence type="ECO:0000313" key="1">
    <source>
        <dbReference type="Ensembl" id="ENSSLUP00000050271.1"/>
    </source>
</evidence>
<dbReference type="Ensembl" id="ENSSLUT00000051762.1">
    <property type="protein sequence ID" value="ENSSLUP00000050271.1"/>
    <property type="gene ID" value="ENSSLUG00000021900.1"/>
</dbReference>
<evidence type="ECO:0000313" key="2">
    <source>
        <dbReference type="Proteomes" id="UP000694568"/>
    </source>
</evidence>
<organism evidence="1 2">
    <name type="scientific">Sander lucioperca</name>
    <name type="common">Pike-perch</name>
    <name type="synonym">Perca lucioperca</name>
    <dbReference type="NCBI Taxonomy" id="283035"/>
    <lineage>
        <taxon>Eukaryota</taxon>
        <taxon>Metazoa</taxon>
        <taxon>Chordata</taxon>
        <taxon>Craniata</taxon>
        <taxon>Vertebrata</taxon>
        <taxon>Euteleostomi</taxon>
        <taxon>Actinopterygii</taxon>
        <taxon>Neopterygii</taxon>
        <taxon>Teleostei</taxon>
        <taxon>Neoteleostei</taxon>
        <taxon>Acanthomorphata</taxon>
        <taxon>Eupercaria</taxon>
        <taxon>Perciformes</taxon>
        <taxon>Percoidei</taxon>
        <taxon>Percidae</taxon>
        <taxon>Luciopercinae</taxon>
        <taxon>Sander</taxon>
    </lineage>
</organism>
<keyword evidence="2" id="KW-1185">Reference proteome</keyword>
<dbReference type="AlphaFoldDB" id="A0A8D0A879"/>
<reference evidence="1" key="1">
    <citation type="submission" date="2025-08" db="UniProtKB">
        <authorList>
            <consortium name="Ensembl"/>
        </authorList>
    </citation>
    <scope>IDENTIFICATION</scope>
</reference>
<protein>
    <submittedName>
        <fullName evidence="1">Uncharacterized protein</fullName>
    </submittedName>
</protein>
<name>A0A8D0A879_SANLU</name>